<proteinExistence type="predicted"/>
<keyword evidence="2" id="KW-0472">Membrane</keyword>
<comment type="caution">
    <text evidence="3">The sequence shown here is derived from an EMBL/GenBank/DDBJ whole genome shotgun (WGS) entry which is preliminary data.</text>
</comment>
<dbReference type="AlphaFoldDB" id="A0A7W6DVX1"/>
<sequence length="351" mass="38376">MIAEQLAYFFDASALGCVFEEWPEDIGLVLCLDESGTCEMLLHHAEEGQGVLKKAGALLGRGAGEFAVVPAMDGYPTRRVMFSDEQKLLALVEGEADLAEMAADYLMNYRFEKARKARERQQAEAARARQAELGPRLIEPFTWRPRLHLSEVRSKVTPKRTLKPKKPDMPEGYLPSQDAVQSECWFADGELRLGDRGVRLALAADMVDIKTSTRLVQEVGFRDDFSRFVLPRGAVDGWLPGEPLVIDIPEDRFPAGLRERFKLARSAEITVTAQGVFVAPGSALAEQGDASGGNEDTSPRRKRRRFLTPVSIAVALLAVASLTVGTMIEALEADGLPVLLNPLPASVEAGA</sequence>
<name>A0A7W6DVX1_9RHOB</name>
<gene>
    <name evidence="3" type="ORF">GGQ68_003449</name>
</gene>
<accession>A0A7W6DVX1</accession>
<organism evidence="3 4">
    <name type="scientific">Sagittula marina</name>
    <dbReference type="NCBI Taxonomy" id="943940"/>
    <lineage>
        <taxon>Bacteria</taxon>
        <taxon>Pseudomonadati</taxon>
        <taxon>Pseudomonadota</taxon>
        <taxon>Alphaproteobacteria</taxon>
        <taxon>Rhodobacterales</taxon>
        <taxon>Roseobacteraceae</taxon>
        <taxon>Sagittula</taxon>
    </lineage>
</organism>
<dbReference type="Proteomes" id="UP000541426">
    <property type="component" value="Unassembled WGS sequence"/>
</dbReference>
<keyword evidence="2" id="KW-1133">Transmembrane helix</keyword>
<reference evidence="3 4" key="1">
    <citation type="submission" date="2020-08" db="EMBL/GenBank/DDBJ databases">
        <title>Genomic Encyclopedia of Type Strains, Phase IV (KMG-IV): sequencing the most valuable type-strain genomes for metagenomic binning, comparative biology and taxonomic classification.</title>
        <authorList>
            <person name="Goeker M."/>
        </authorList>
    </citation>
    <scope>NUCLEOTIDE SEQUENCE [LARGE SCALE GENOMIC DNA]</scope>
    <source>
        <strain evidence="3 4">DSM 102235</strain>
    </source>
</reference>
<evidence type="ECO:0000313" key="4">
    <source>
        <dbReference type="Proteomes" id="UP000541426"/>
    </source>
</evidence>
<protein>
    <submittedName>
        <fullName evidence="3">Uncharacterized protein</fullName>
    </submittedName>
</protein>
<keyword evidence="2" id="KW-0812">Transmembrane</keyword>
<keyword evidence="4" id="KW-1185">Reference proteome</keyword>
<evidence type="ECO:0000256" key="2">
    <source>
        <dbReference type="SAM" id="Phobius"/>
    </source>
</evidence>
<feature type="region of interest" description="Disordered" evidence="1">
    <location>
        <begin position="154"/>
        <end position="174"/>
    </location>
</feature>
<evidence type="ECO:0000256" key="1">
    <source>
        <dbReference type="SAM" id="MobiDB-lite"/>
    </source>
</evidence>
<dbReference type="RefSeq" id="WP_183968006.1">
    <property type="nucleotide sequence ID" value="NZ_BAABBZ010000058.1"/>
</dbReference>
<evidence type="ECO:0000313" key="3">
    <source>
        <dbReference type="EMBL" id="MBB3987103.1"/>
    </source>
</evidence>
<feature type="transmembrane region" description="Helical" evidence="2">
    <location>
        <begin position="306"/>
        <end position="328"/>
    </location>
</feature>
<dbReference type="EMBL" id="JACIEJ010000009">
    <property type="protein sequence ID" value="MBB3987103.1"/>
    <property type="molecule type" value="Genomic_DNA"/>
</dbReference>